<evidence type="ECO:0000313" key="12">
    <source>
        <dbReference type="Proteomes" id="UP001240250"/>
    </source>
</evidence>
<gene>
    <name evidence="11" type="ORF">JO380_001297</name>
</gene>
<evidence type="ECO:0000256" key="3">
    <source>
        <dbReference type="ARBA" id="ARBA00022676"/>
    </source>
</evidence>
<dbReference type="SUPFAM" id="SSF53448">
    <property type="entry name" value="Nucleotide-diphospho-sugar transferases"/>
    <property type="match status" value="1"/>
</dbReference>
<feature type="domain" description="Glycosyltransferase 2-like" evidence="10">
    <location>
        <begin position="31"/>
        <end position="167"/>
    </location>
</feature>
<evidence type="ECO:0000256" key="1">
    <source>
        <dbReference type="ARBA" id="ARBA00004236"/>
    </source>
</evidence>
<keyword evidence="3" id="KW-0328">Glycosyltransferase</keyword>
<organism evidence="11 12">
    <name type="scientific">Cellulomonas iranensis</name>
    <dbReference type="NCBI Taxonomy" id="76862"/>
    <lineage>
        <taxon>Bacteria</taxon>
        <taxon>Bacillati</taxon>
        <taxon>Actinomycetota</taxon>
        <taxon>Actinomycetes</taxon>
        <taxon>Micrococcales</taxon>
        <taxon>Cellulomonadaceae</taxon>
        <taxon>Cellulomonas</taxon>
    </lineage>
</organism>
<accession>A0ABU0GHT6</accession>
<comment type="similarity">
    <text evidence="8">Belongs to the glycosyltransferase 2 family. CrtQ subfamily.</text>
</comment>
<dbReference type="Pfam" id="PF00535">
    <property type="entry name" value="Glycos_transf_2"/>
    <property type="match status" value="1"/>
</dbReference>
<evidence type="ECO:0000259" key="10">
    <source>
        <dbReference type="Pfam" id="PF00535"/>
    </source>
</evidence>
<proteinExistence type="inferred from homology"/>
<keyword evidence="5" id="KW-0472">Membrane</keyword>
<evidence type="ECO:0000256" key="7">
    <source>
        <dbReference type="ARBA" id="ARBA00037904"/>
    </source>
</evidence>
<dbReference type="RefSeq" id="WP_233421217.1">
    <property type="nucleotide sequence ID" value="NZ_JAUSVM010000001.1"/>
</dbReference>
<keyword evidence="12" id="KW-1185">Reference proteome</keyword>
<dbReference type="PANTHER" id="PTHR43646">
    <property type="entry name" value="GLYCOSYLTRANSFERASE"/>
    <property type="match status" value="1"/>
</dbReference>
<evidence type="ECO:0000256" key="8">
    <source>
        <dbReference type="ARBA" id="ARBA00038120"/>
    </source>
</evidence>
<comment type="caution">
    <text evidence="11">The sequence shown here is derived from an EMBL/GenBank/DDBJ whole genome shotgun (WGS) entry which is preliminary data.</text>
</comment>
<comment type="function">
    <text evidence="6">Catalyzes the glycosylation of 4,4'-diaponeurosporenoate, i.e. the esterification of glucose at the C1'' position with the carboxyl group of 4,4'-diaponeurosporenic acid, to form glycosyl-4,4'-diaponeurosporenoate. This is a step in the biosynthesis of staphyloxanthin, an orange pigment present in most staphylococci strains.</text>
</comment>
<evidence type="ECO:0000256" key="4">
    <source>
        <dbReference type="ARBA" id="ARBA00022679"/>
    </source>
</evidence>
<comment type="subcellular location">
    <subcellularLocation>
        <location evidence="1">Cell membrane</location>
    </subcellularLocation>
</comment>
<dbReference type="EMBL" id="JAUSVM010000001">
    <property type="protein sequence ID" value="MDQ0424916.1"/>
    <property type="molecule type" value="Genomic_DNA"/>
</dbReference>
<name>A0ABU0GHT6_9CELL</name>
<evidence type="ECO:0000256" key="5">
    <source>
        <dbReference type="ARBA" id="ARBA00023136"/>
    </source>
</evidence>
<protein>
    <recommendedName>
        <fullName evidence="9">4,4'-diaponeurosporenoate glycosyltransferase</fullName>
    </recommendedName>
</protein>
<dbReference type="InterPro" id="IPR001173">
    <property type="entry name" value="Glyco_trans_2-like"/>
</dbReference>
<keyword evidence="2" id="KW-1003">Cell membrane</keyword>
<dbReference type="Gene3D" id="3.90.550.10">
    <property type="entry name" value="Spore Coat Polysaccharide Biosynthesis Protein SpsA, Chain A"/>
    <property type="match status" value="1"/>
</dbReference>
<comment type="pathway">
    <text evidence="7">Carotenoid biosynthesis; staphyloxanthin biosynthesis; staphyloxanthin from farnesyl diphosphate: step 4/5.</text>
</comment>
<sequence length="254" mass="26242">MRAELGVAAAAGESVVARRTTVPAPVAHVAVVVPVRDEELLLARCLASVRAARRALVERGGCTVDVVVVLDACRDASADVVARFGSVRVLETAAGDVGAARAAGVRSALAVRPVAAERTWLTCTDADSAVETDWLLEHVRLADAGADVVVGTVHPDPADLTASQWDTWRATHEPGRPNGHVHGANLGVRASSYLAAGGFAPAPEHEDVDLVARLRATGARVVASDAVDVLTSGRAVGRTPGGYAGHLRATLLRD</sequence>
<evidence type="ECO:0000256" key="2">
    <source>
        <dbReference type="ARBA" id="ARBA00022475"/>
    </source>
</evidence>
<dbReference type="PANTHER" id="PTHR43646:SF2">
    <property type="entry name" value="GLYCOSYLTRANSFERASE 2-LIKE DOMAIN-CONTAINING PROTEIN"/>
    <property type="match status" value="1"/>
</dbReference>
<dbReference type="InterPro" id="IPR029044">
    <property type="entry name" value="Nucleotide-diphossugar_trans"/>
</dbReference>
<reference evidence="11 12" key="1">
    <citation type="submission" date="2023-07" db="EMBL/GenBank/DDBJ databases">
        <title>Sequencing the genomes of 1000 actinobacteria strains.</title>
        <authorList>
            <person name="Klenk H.-P."/>
        </authorList>
    </citation>
    <scope>NUCLEOTIDE SEQUENCE [LARGE SCALE GENOMIC DNA]</scope>
    <source>
        <strain evidence="11 12">DSM 14785</strain>
    </source>
</reference>
<evidence type="ECO:0000256" key="6">
    <source>
        <dbReference type="ARBA" id="ARBA00037281"/>
    </source>
</evidence>
<evidence type="ECO:0000256" key="9">
    <source>
        <dbReference type="ARBA" id="ARBA00040345"/>
    </source>
</evidence>
<evidence type="ECO:0000313" key="11">
    <source>
        <dbReference type="EMBL" id="MDQ0424916.1"/>
    </source>
</evidence>
<keyword evidence="4" id="KW-0808">Transferase</keyword>
<dbReference type="Proteomes" id="UP001240250">
    <property type="component" value="Unassembled WGS sequence"/>
</dbReference>